<dbReference type="Proteomes" id="UP000501421">
    <property type="component" value="Plasmid pGspE55-1"/>
</dbReference>
<keyword evidence="2" id="KW-0175">Coiled coil</keyword>
<geneLocation type="plasmid" evidence="3 4">
    <name>pGspE55-1</name>
</geneLocation>
<name>A0A679G1L7_9BACL</name>
<accession>A0A679G1L7</accession>
<evidence type="ECO:0000256" key="1">
    <source>
        <dbReference type="ARBA" id="ARBA00007189"/>
    </source>
</evidence>
<keyword evidence="3" id="KW-0614">Plasmid</keyword>
<sequence length="471" mass="55926">MADIRPFMDHPLHVTVWLKGACPRCHRIEKVQIFDYGVLPFRELDRKMEDQMHPIRPLQCSKCGYSFQPESLLYYEELQKQVITEAKIAYGSEFLGEEALAREEGHWRRKEVFQERENEFWEEYGAYASTRWKEILQELNEFEFRDAYAALGLEASFKSVAQYRKDVLSRFDSLAERMRFWRAANHYFIYEHLLEGGFFGLDVERTAKDFGRLRTRFVVFHLPMDESLELVRAEWIGHFVKKGKEEQHFLLRQISVLTDELSRLKQKNLSLVRRIEAMKADVAELEKKLAASYQTIEQMKQERREAPRNPDDVRKIRELKQWVSELIEEIKRLRPQQEEEVVEQAEHLVEEWTDDSPSQREEEEALLNVLKGKVVGIIGGDRKAETTSSYPCHVLFHHGRTRNPDFERVLKDSDILVVLTQFVSHITMWETKAYAFEHEKPIYFLKGLNLRKLLTEVAKLEQQEKNLLRQE</sequence>
<dbReference type="InterPro" id="IPR016772">
    <property type="entry name" value="UCP020408"/>
</dbReference>
<comment type="similarity">
    <text evidence="1">Belongs to the UPF0751 family.</text>
</comment>
<keyword evidence="4" id="KW-1185">Reference proteome</keyword>
<evidence type="ECO:0000313" key="3">
    <source>
        <dbReference type="EMBL" id="BBW98984.1"/>
    </source>
</evidence>
<evidence type="ECO:0008006" key="5">
    <source>
        <dbReference type="Google" id="ProtNLM"/>
    </source>
</evidence>
<proteinExistence type="inferred from homology"/>
<evidence type="ECO:0000313" key="4">
    <source>
        <dbReference type="Proteomes" id="UP000501421"/>
    </source>
</evidence>
<protein>
    <recommendedName>
        <fullName evidence="5">DUF2325 domain-containing protein</fullName>
    </recommendedName>
</protein>
<reference evidence="4" key="1">
    <citation type="journal article" date="2020" name="Microbiol. Resour. Announc.">
        <title>Complete Genome Sequence of Geobacillus sp. Strain E55-1, Isolated from Mine Geyser in Japan.</title>
        <authorList>
            <person name="Miyazaki K."/>
            <person name="Hase E."/>
            <person name="Tokito N."/>
        </authorList>
    </citation>
    <scope>NUCLEOTIDE SEQUENCE [LARGE SCALE GENOMIC DNA]</scope>
    <source>
        <strain evidence="4">E55-1</strain>
        <plasmid evidence="4">pGspE55-1</plasmid>
    </source>
</reference>
<organism evidence="3 4">
    <name type="scientific">Geobacillus subterraneus</name>
    <dbReference type="NCBI Taxonomy" id="129338"/>
    <lineage>
        <taxon>Bacteria</taxon>
        <taxon>Bacillati</taxon>
        <taxon>Bacillota</taxon>
        <taxon>Bacilli</taxon>
        <taxon>Bacillales</taxon>
        <taxon>Anoxybacillaceae</taxon>
        <taxon>Geobacillus</taxon>
    </lineage>
</organism>
<dbReference type="AlphaFoldDB" id="A0A679G1L7"/>
<feature type="coiled-coil region" evidence="2">
    <location>
        <begin position="261"/>
        <end position="302"/>
    </location>
</feature>
<evidence type="ECO:0000256" key="2">
    <source>
        <dbReference type="SAM" id="Coils"/>
    </source>
</evidence>
<dbReference type="EMBL" id="AP022558">
    <property type="protein sequence ID" value="BBW98984.1"/>
    <property type="molecule type" value="Genomic_DNA"/>
</dbReference>
<dbReference type="Pfam" id="PF10087">
    <property type="entry name" value="DUF2325"/>
    <property type="match status" value="1"/>
</dbReference>
<gene>
    <name evidence="3" type="ORF">GsuE55_38170</name>
</gene>